<sequence length="243" mass="25739">MHSQSLPSLVLSAAYLLSQLSAASAAGCSNFTYLSAAMNGPDGSSPEFEQAIDFLSCPPSSKSDCQLTPKTYTITVQPQINISSTNNYSTNQDSNSVFNSASDSTDATALFSSATQLWPSHQLNTTINGSITTTVSTVNLSQTYGSNFLTVTKGTNYTLKYHPYTSYMYALVDGCQNQSINGSLVDVIMPYYNAGSQVLAGKFVSDVVAINTTTKSAASSRTGMSFGVMMAWMGGVLVMSLVL</sequence>
<evidence type="ECO:0000313" key="3">
    <source>
        <dbReference type="Proteomes" id="UP000241818"/>
    </source>
</evidence>
<keyword evidence="1" id="KW-0732">Signal</keyword>
<dbReference type="InterPro" id="IPR045702">
    <property type="entry name" value="DUF6060"/>
</dbReference>
<accession>A0A2T3B4K1</accession>
<name>A0A2T3B4K1_AMORE</name>
<dbReference type="GeneID" id="36574697"/>
<dbReference type="EMBL" id="KZ679010">
    <property type="protein sequence ID" value="PSS20569.1"/>
    <property type="molecule type" value="Genomic_DNA"/>
</dbReference>
<evidence type="ECO:0000313" key="2">
    <source>
        <dbReference type="EMBL" id="PSS20569.1"/>
    </source>
</evidence>
<dbReference type="AlphaFoldDB" id="A0A2T3B4K1"/>
<feature type="chain" id="PRO_5015399791" evidence="1">
    <location>
        <begin position="26"/>
        <end position="243"/>
    </location>
</feature>
<proteinExistence type="predicted"/>
<gene>
    <name evidence="2" type="ORF">M430DRAFT_34807</name>
</gene>
<dbReference type="RefSeq" id="XP_024721839.1">
    <property type="nucleotide sequence ID" value="XM_024866616.1"/>
</dbReference>
<dbReference type="InParanoid" id="A0A2T3B4K1"/>
<organism evidence="2 3">
    <name type="scientific">Amorphotheca resinae ATCC 22711</name>
    <dbReference type="NCBI Taxonomy" id="857342"/>
    <lineage>
        <taxon>Eukaryota</taxon>
        <taxon>Fungi</taxon>
        <taxon>Dikarya</taxon>
        <taxon>Ascomycota</taxon>
        <taxon>Pezizomycotina</taxon>
        <taxon>Leotiomycetes</taxon>
        <taxon>Helotiales</taxon>
        <taxon>Amorphothecaceae</taxon>
        <taxon>Amorphotheca</taxon>
    </lineage>
</organism>
<dbReference type="Proteomes" id="UP000241818">
    <property type="component" value="Unassembled WGS sequence"/>
</dbReference>
<feature type="signal peptide" evidence="1">
    <location>
        <begin position="1"/>
        <end position="25"/>
    </location>
</feature>
<protein>
    <submittedName>
        <fullName evidence="2">Uncharacterized protein</fullName>
    </submittedName>
</protein>
<keyword evidence="3" id="KW-1185">Reference proteome</keyword>
<dbReference type="Pfam" id="PF19535">
    <property type="entry name" value="DUF6060"/>
    <property type="match status" value="1"/>
</dbReference>
<reference evidence="2 3" key="1">
    <citation type="journal article" date="2018" name="New Phytol.">
        <title>Comparative genomics and transcriptomics depict ericoid mycorrhizal fungi as versatile saprotrophs and plant mutualists.</title>
        <authorList>
            <person name="Martino E."/>
            <person name="Morin E."/>
            <person name="Grelet G.A."/>
            <person name="Kuo A."/>
            <person name="Kohler A."/>
            <person name="Daghino S."/>
            <person name="Barry K.W."/>
            <person name="Cichocki N."/>
            <person name="Clum A."/>
            <person name="Dockter R.B."/>
            <person name="Hainaut M."/>
            <person name="Kuo R.C."/>
            <person name="LaButti K."/>
            <person name="Lindahl B.D."/>
            <person name="Lindquist E.A."/>
            <person name="Lipzen A."/>
            <person name="Khouja H.R."/>
            <person name="Magnuson J."/>
            <person name="Murat C."/>
            <person name="Ohm R.A."/>
            <person name="Singer S.W."/>
            <person name="Spatafora J.W."/>
            <person name="Wang M."/>
            <person name="Veneault-Fourrey C."/>
            <person name="Henrissat B."/>
            <person name="Grigoriev I.V."/>
            <person name="Martin F.M."/>
            <person name="Perotto S."/>
        </authorList>
    </citation>
    <scope>NUCLEOTIDE SEQUENCE [LARGE SCALE GENOMIC DNA]</scope>
    <source>
        <strain evidence="2 3">ATCC 22711</strain>
    </source>
</reference>
<evidence type="ECO:0000256" key="1">
    <source>
        <dbReference type="SAM" id="SignalP"/>
    </source>
</evidence>